<dbReference type="GO" id="GO:0004061">
    <property type="term" value="F:arylformamidase activity"/>
    <property type="evidence" value="ECO:0007669"/>
    <property type="project" value="InterPro"/>
</dbReference>
<name>A0AAD9HSL4_9PEZI</name>
<gene>
    <name evidence="2" type="ORF">LX32DRAFT_706553</name>
</gene>
<dbReference type="InterPro" id="IPR037175">
    <property type="entry name" value="KFase_sf"/>
</dbReference>
<dbReference type="InterPro" id="IPR007325">
    <property type="entry name" value="KFase/CYL"/>
</dbReference>
<dbReference type="Proteomes" id="UP001232148">
    <property type="component" value="Unassembled WGS sequence"/>
</dbReference>
<evidence type="ECO:0000313" key="3">
    <source>
        <dbReference type="Proteomes" id="UP001232148"/>
    </source>
</evidence>
<organism evidence="2 3">
    <name type="scientific">Colletotrichum zoysiae</name>
    <dbReference type="NCBI Taxonomy" id="1216348"/>
    <lineage>
        <taxon>Eukaryota</taxon>
        <taxon>Fungi</taxon>
        <taxon>Dikarya</taxon>
        <taxon>Ascomycota</taxon>
        <taxon>Pezizomycotina</taxon>
        <taxon>Sordariomycetes</taxon>
        <taxon>Hypocreomycetidae</taxon>
        <taxon>Glomerellales</taxon>
        <taxon>Glomerellaceae</taxon>
        <taxon>Colletotrichum</taxon>
        <taxon>Colletotrichum graminicola species complex</taxon>
    </lineage>
</organism>
<dbReference type="Pfam" id="PF04199">
    <property type="entry name" value="Cyclase"/>
    <property type="match status" value="1"/>
</dbReference>
<comment type="caution">
    <text evidence="2">The sequence shown here is derived from an EMBL/GenBank/DDBJ whole genome shotgun (WGS) entry which is preliminary data.</text>
</comment>
<protein>
    <recommendedName>
        <fullName evidence="4">Cyclase</fullName>
    </recommendedName>
</protein>
<reference evidence="2" key="1">
    <citation type="submission" date="2021-06" db="EMBL/GenBank/DDBJ databases">
        <title>Comparative genomics, transcriptomics and evolutionary studies reveal genomic signatures of adaptation to plant cell wall in hemibiotrophic fungi.</title>
        <authorList>
            <consortium name="DOE Joint Genome Institute"/>
            <person name="Baroncelli R."/>
            <person name="Diaz J.F."/>
            <person name="Benocci T."/>
            <person name="Peng M."/>
            <person name="Battaglia E."/>
            <person name="Haridas S."/>
            <person name="Andreopoulos W."/>
            <person name="Labutti K."/>
            <person name="Pangilinan J."/>
            <person name="Floch G.L."/>
            <person name="Makela M.R."/>
            <person name="Henrissat B."/>
            <person name="Grigoriev I.V."/>
            <person name="Crouch J.A."/>
            <person name="De Vries R.P."/>
            <person name="Sukno S.A."/>
            <person name="Thon M.R."/>
        </authorList>
    </citation>
    <scope>NUCLEOTIDE SEQUENCE</scope>
    <source>
        <strain evidence="2">MAFF235873</strain>
    </source>
</reference>
<dbReference type="AlphaFoldDB" id="A0AAD9HSL4"/>
<comment type="similarity">
    <text evidence="1">Belongs to the Cyclase 1 superfamily.</text>
</comment>
<accession>A0AAD9HSL4</accession>
<proteinExistence type="inferred from homology"/>
<evidence type="ECO:0000256" key="1">
    <source>
        <dbReference type="ARBA" id="ARBA00007865"/>
    </source>
</evidence>
<dbReference type="EMBL" id="MU842824">
    <property type="protein sequence ID" value="KAK2033204.1"/>
    <property type="molecule type" value="Genomic_DNA"/>
</dbReference>
<sequence length="369" mass="39710">MAPCLTLPHPFIASYYPSMSQLIAYSPLRTVIGIPSTAMPSSDIPPRPPFSSLPLDPDGPPGNAWGLYGEDDRLGALNLLTPAVVAAAAASEIRTGDRVSLDWSLNNPSQPSFGRAPFESKLVNRAHPNGEHRTVNDDILHFNTQCSSQWDGFRHYGYQKAKRYYNNTTQDDLENPGKIGIDAWVERGGIVGRGVLLDYAGFCARHSIPLDAFASSDISLGHLRQVAAEQGVAFRTGDILLIRSGFTRAYNAKDAAAQRAVAARASPDFLGVEPTGDVLRWFWETGFAAVAGDAPSFERAPIAGPHTAGGGLLHQWLLGGWGVPIGEMFDLEALSEKCRELGRWTFFVSSVPLKVPGGVASPPNAVAIF</sequence>
<dbReference type="GO" id="GO:0019441">
    <property type="term" value="P:L-tryptophan catabolic process to kynurenine"/>
    <property type="evidence" value="ECO:0007669"/>
    <property type="project" value="InterPro"/>
</dbReference>
<dbReference type="SUPFAM" id="SSF102198">
    <property type="entry name" value="Putative cyclase"/>
    <property type="match status" value="1"/>
</dbReference>
<keyword evidence="3" id="KW-1185">Reference proteome</keyword>
<dbReference type="Gene3D" id="3.50.30.50">
    <property type="entry name" value="Putative cyclase"/>
    <property type="match status" value="1"/>
</dbReference>
<dbReference type="PANTHER" id="PTHR34861">
    <property type="match status" value="1"/>
</dbReference>
<evidence type="ECO:0008006" key="4">
    <source>
        <dbReference type="Google" id="ProtNLM"/>
    </source>
</evidence>
<evidence type="ECO:0000313" key="2">
    <source>
        <dbReference type="EMBL" id="KAK2033204.1"/>
    </source>
</evidence>
<feature type="non-terminal residue" evidence="2">
    <location>
        <position position="1"/>
    </location>
</feature>
<dbReference type="PANTHER" id="PTHR34861:SF11">
    <property type="entry name" value="CYCLASE"/>
    <property type="match status" value="1"/>
</dbReference>